<dbReference type="GO" id="GO:1990481">
    <property type="term" value="P:mRNA pseudouridine synthesis"/>
    <property type="evidence" value="ECO:0007669"/>
    <property type="project" value="TreeGrafter"/>
</dbReference>
<sequence>MRAARTDKGVHAAGQVVSLKMITDLPDLIPSINAHLPDQIRIWGYVRTIKSFHSKNQSERVIRYSSAEDMARKRAYRISPNTLALVREALEKYVGTWSYHNFTLGKAHGDMSANRFIISFSCSDPKILEGGSEWLSLKVHGQSFMIHQIRKMVGLIVALIRSNVPLSVIPKAFGKVKLNIPKAPGLGLLLEQTVFQQYNTRVSGGMGGVDRDAIDFTPYQDEMDTFKEKFIYDKIVHEELEHNSFDQWLQTLDSHADSFPYLNPEGDVTIPVCIPGKAEGEVKEEVEVEKKIKTEEEEIKGKPKAE</sequence>
<dbReference type="Pfam" id="PF01416">
    <property type="entry name" value="PseudoU_synth_1"/>
    <property type="match status" value="1"/>
</dbReference>
<dbReference type="GO" id="GO:0005634">
    <property type="term" value="C:nucleus"/>
    <property type="evidence" value="ECO:0007669"/>
    <property type="project" value="TreeGrafter"/>
</dbReference>
<accession>A0A4P9Y1J5</accession>
<evidence type="ECO:0000313" key="6">
    <source>
        <dbReference type="EMBL" id="RKP12382.1"/>
    </source>
</evidence>
<dbReference type="GO" id="GO:0009982">
    <property type="term" value="F:pseudouridine synthase activity"/>
    <property type="evidence" value="ECO:0007669"/>
    <property type="project" value="InterPro"/>
</dbReference>
<name>A0A4P9Y1J5_9FUNG</name>
<evidence type="ECO:0000259" key="5">
    <source>
        <dbReference type="Pfam" id="PF01416"/>
    </source>
</evidence>
<evidence type="ECO:0000313" key="7">
    <source>
        <dbReference type="Proteomes" id="UP000267251"/>
    </source>
</evidence>
<proteinExistence type="inferred from homology"/>
<dbReference type="GO" id="GO:0003723">
    <property type="term" value="F:RNA binding"/>
    <property type="evidence" value="ECO:0007669"/>
    <property type="project" value="InterPro"/>
</dbReference>
<dbReference type="GO" id="GO:0031119">
    <property type="term" value="P:tRNA pseudouridine synthesis"/>
    <property type="evidence" value="ECO:0007669"/>
    <property type="project" value="InterPro"/>
</dbReference>
<keyword evidence="3" id="KW-0413">Isomerase</keyword>
<evidence type="ECO:0000256" key="1">
    <source>
        <dbReference type="ARBA" id="ARBA00009375"/>
    </source>
</evidence>
<comment type="similarity">
    <text evidence="1">Belongs to the tRNA pseudouridine synthase TruA family.</text>
</comment>
<dbReference type="InterPro" id="IPR020097">
    <property type="entry name" value="PsdUridine_synth_TruA_a/b_dom"/>
</dbReference>
<evidence type="ECO:0000256" key="2">
    <source>
        <dbReference type="ARBA" id="ARBA00022694"/>
    </source>
</evidence>
<dbReference type="Gene3D" id="3.30.70.660">
    <property type="entry name" value="Pseudouridine synthase I, catalytic domain, C-terminal subdomain"/>
    <property type="match status" value="1"/>
</dbReference>
<dbReference type="InterPro" id="IPR001406">
    <property type="entry name" value="PsdUridine_synth_TruA"/>
</dbReference>
<feature type="domain" description="Pseudouridine synthase I TruA alpha/beta" evidence="5">
    <location>
        <begin position="89"/>
        <end position="195"/>
    </location>
</feature>
<dbReference type="InterPro" id="IPR020103">
    <property type="entry name" value="PsdUridine_synth_cat_dom_sf"/>
</dbReference>
<keyword evidence="2" id="KW-0819">tRNA processing</keyword>
<dbReference type="SUPFAM" id="SSF55120">
    <property type="entry name" value="Pseudouridine synthase"/>
    <property type="match status" value="1"/>
</dbReference>
<dbReference type="OrthoDB" id="10256309at2759"/>
<reference evidence="7" key="1">
    <citation type="journal article" date="2018" name="Nat. Microbiol.">
        <title>Leveraging single-cell genomics to expand the fungal tree of life.</title>
        <authorList>
            <person name="Ahrendt S.R."/>
            <person name="Quandt C.A."/>
            <person name="Ciobanu D."/>
            <person name="Clum A."/>
            <person name="Salamov A."/>
            <person name="Andreopoulos B."/>
            <person name="Cheng J.F."/>
            <person name="Woyke T."/>
            <person name="Pelin A."/>
            <person name="Henrissat B."/>
            <person name="Reynolds N.K."/>
            <person name="Benny G.L."/>
            <person name="Smith M.E."/>
            <person name="James T.Y."/>
            <person name="Grigoriev I.V."/>
        </authorList>
    </citation>
    <scope>NUCLEOTIDE SEQUENCE [LARGE SCALE GENOMIC DNA]</scope>
</reference>
<dbReference type="AlphaFoldDB" id="A0A4P9Y1J5"/>
<organism evidence="6 7">
    <name type="scientific">Piptocephalis cylindrospora</name>
    <dbReference type="NCBI Taxonomy" id="1907219"/>
    <lineage>
        <taxon>Eukaryota</taxon>
        <taxon>Fungi</taxon>
        <taxon>Fungi incertae sedis</taxon>
        <taxon>Zoopagomycota</taxon>
        <taxon>Zoopagomycotina</taxon>
        <taxon>Zoopagomycetes</taxon>
        <taxon>Zoopagales</taxon>
        <taxon>Piptocephalidaceae</taxon>
        <taxon>Piptocephalis</taxon>
    </lineage>
</organism>
<keyword evidence="7" id="KW-1185">Reference proteome</keyword>
<dbReference type="FunFam" id="3.30.70.660:FF:000002">
    <property type="entry name" value="tRNA pseudouridine synthase"/>
    <property type="match status" value="1"/>
</dbReference>
<dbReference type="PANTHER" id="PTHR11142:SF4">
    <property type="entry name" value="PSEUDOURIDYLATE SYNTHASE 1 HOMOLOG"/>
    <property type="match status" value="1"/>
</dbReference>
<evidence type="ECO:0000256" key="3">
    <source>
        <dbReference type="ARBA" id="ARBA00023235"/>
    </source>
</evidence>
<evidence type="ECO:0000256" key="4">
    <source>
        <dbReference type="PIRSR" id="PIRSR641708-1"/>
    </source>
</evidence>
<gene>
    <name evidence="6" type="ORF">BJ684DRAFT_21075</name>
</gene>
<dbReference type="EMBL" id="KZ988353">
    <property type="protein sequence ID" value="RKP12382.1"/>
    <property type="molecule type" value="Genomic_DNA"/>
</dbReference>
<protein>
    <submittedName>
        <fullName evidence="6">Pseudouridine synthase</fullName>
    </submittedName>
</protein>
<feature type="active site" description="Nucleophile" evidence="4">
    <location>
        <position position="7"/>
    </location>
</feature>
<dbReference type="PANTHER" id="PTHR11142">
    <property type="entry name" value="PSEUDOURIDYLATE SYNTHASE"/>
    <property type="match status" value="1"/>
</dbReference>
<dbReference type="InterPro" id="IPR020095">
    <property type="entry name" value="PsdUridine_synth_TruA_C"/>
</dbReference>
<dbReference type="InterPro" id="IPR041708">
    <property type="entry name" value="PUS1/PUS2-like"/>
</dbReference>
<dbReference type="CDD" id="cd02568">
    <property type="entry name" value="PseudoU_synth_PUS1_PUS2"/>
    <property type="match status" value="1"/>
</dbReference>
<dbReference type="Proteomes" id="UP000267251">
    <property type="component" value="Unassembled WGS sequence"/>
</dbReference>